<name>A0A8S1AC03_ARCPL</name>
<dbReference type="OrthoDB" id="7669009at2759"/>
<dbReference type="AlphaFoldDB" id="A0A8S1AC03"/>
<dbReference type="Proteomes" id="UP000494256">
    <property type="component" value="Unassembled WGS sequence"/>
</dbReference>
<reference evidence="1 2" key="1">
    <citation type="submission" date="2020-04" db="EMBL/GenBank/DDBJ databases">
        <authorList>
            <person name="Wallbank WR R."/>
            <person name="Pardo Diaz C."/>
            <person name="Kozak K."/>
            <person name="Martin S."/>
            <person name="Jiggins C."/>
            <person name="Moest M."/>
            <person name="Warren A I."/>
            <person name="Byers J.R.P. K."/>
            <person name="Montejo-Kovacevich G."/>
            <person name="Yen C E."/>
        </authorList>
    </citation>
    <scope>NUCLEOTIDE SEQUENCE [LARGE SCALE GENOMIC DNA]</scope>
</reference>
<evidence type="ECO:0000313" key="1">
    <source>
        <dbReference type="EMBL" id="CAB3242031.1"/>
    </source>
</evidence>
<evidence type="ECO:0000313" key="2">
    <source>
        <dbReference type="Proteomes" id="UP000494256"/>
    </source>
</evidence>
<accession>A0A8S1AC03</accession>
<gene>
    <name evidence="1" type="ORF">APLA_LOCUS9736</name>
</gene>
<protein>
    <submittedName>
        <fullName evidence="1">Uncharacterized protein</fullName>
    </submittedName>
</protein>
<organism evidence="1 2">
    <name type="scientific">Arctia plantaginis</name>
    <name type="common">Wood tiger moth</name>
    <name type="synonym">Phalaena plantaginis</name>
    <dbReference type="NCBI Taxonomy" id="874455"/>
    <lineage>
        <taxon>Eukaryota</taxon>
        <taxon>Metazoa</taxon>
        <taxon>Ecdysozoa</taxon>
        <taxon>Arthropoda</taxon>
        <taxon>Hexapoda</taxon>
        <taxon>Insecta</taxon>
        <taxon>Pterygota</taxon>
        <taxon>Neoptera</taxon>
        <taxon>Endopterygota</taxon>
        <taxon>Lepidoptera</taxon>
        <taxon>Glossata</taxon>
        <taxon>Ditrysia</taxon>
        <taxon>Noctuoidea</taxon>
        <taxon>Erebidae</taxon>
        <taxon>Arctiinae</taxon>
        <taxon>Arctia</taxon>
    </lineage>
</organism>
<proteinExistence type="predicted"/>
<comment type="caution">
    <text evidence="1">The sequence shown here is derived from an EMBL/GenBank/DDBJ whole genome shotgun (WGS) entry which is preliminary data.</text>
</comment>
<sequence length="90" mass="9823">MWNEVKVSGGQQSCASAGEIVTMTSQKRAGRKFLPICIELDEQQTMAILLSLGYAMTYIDMVIVHCRGPISVGARPRPLPGSQIDTLRSL</sequence>
<dbReference type="EMBL" id="CADEBD010000312">
    <property type="protein sequence ID" value="CAB3242031.1"/>
    <property type="molecule type" value="Genomic_DNA"/>
</dbReference>